<feature type="non-terminal residue" evidence="1">
    <location>
        <position position="56"/>
    </location>
</feature>
<dbReference type="AlphaFoldDB" id="A0A6H5GLC1"/>
<organism evidence="1 2">
    <name type="scientific">Nesidiocoris tenuis</name>
    <dbReference type="NCBI Taxonomy" id="355587"/>
    <lineage>
        <taxon>Eukaryota</taxon>
        <taxon>Metazoa</taxon>
        <taxon>Ecdysozoa</taxon>
        <taxon>Arthropoda</taxon>
        <taxon>Hexapoda</taxon>
        <taxon>Insecta</taxon>
        <taxon>Pterygota</taxon>
        <taxon>Neoptera</taxon>
        <taxon>Paraneoptera</taxon>
        <taxon>Hemiptera</taxon>
        <taxon>Heteroptera</taxon>
        <taxon>Panheteroptera</taxon>
        <taxon>Cimicomorpha</taxon>
        <taxon>Miridae</taxon>
        <taxon>Dicyphina</taxon>
        <taxon>Nesidiocoris</taxon>
    </lineage>
</organism>
<keyword evidence="2" id="KW-1185">Reference proteome</keyword>
<reference evidence="1 2" key="1">
    <citation type="submission" date="2020-02" db="EMBL/GenBank/DDBJ databases">
        <authorList>
            <person name="Ferguson B K."/>
        </authorList>
    </citation>
    <scope>NUCLEOTIDE SEQUENCE [LARGE SCALE GENOMIC DNA]</scope>
</reference>
<dbReference type="OrthoDB" id="6138650at2759"/>
<accession>A0A6H5GLC1</accession>
<dbReference type="Proteomes" id="UP000479000">
    <property type="component" value="Unassembled WGS sequence"/>
</dbReference>
<proteinExistence type="predicted"/>
<gene>
    <name evidence="1" type="ORF">NTEN_LOCUS9352</name>
</gene>
<protein>
    <submittedName>
        <fullName evidence="1">Uncharacterized protein</fullName>
    </submittedName>
</protein>
<dbReference type="EMBL" id="CADCXU010014100">
    <property type="protein sequence ID" value="CAB0003875.1"/>
    <property type="molecule type" value="Genomic_DNA"/>
</dbReference>
<evidence type="ECO:0000313" key="2">
    <source>
        <dbReference type="Proteomes" id="UP000479000"/>
    </source>
</evidence>
<sequence>MEMLPGAGEPVVELMKDMLNYLNRTESWDELASSSMNFYQSVDLLLDLPNSIINEL</sequence>
<name>A0A6H5GLC1_9HEMI</name>
<evidence type="ECO:0000313" key="1">
    <source>
        <dbReference type="EMBL" id="CAB0003875.1"/>
    </source>
</evidence>